<dbReference type="InterPro" id="IPR017896">
    <property type="entry name" value="4Fe4S_Fe-S-bd"/>
</dbReference>
<dbReference type="PANTHER" id="PTHR43177:SF3">
    <property type="entry name" value="PROTEIN NRFC HOMOLOG"/>
    <property type="match status" value="1"/>
</dbReference>
<comment type="caution">
    <text evidence="6">The sequence shown here is derived from an EMBL/GenBank/DDBJ whole genome shotgun (WGS) entry which is preliminary data.</text>
</comment>
<dbReference type="GO" id="GO:0051539">
    <property type="term" value="F:4 iron, 4 sulfur cluster binding"/>
    <property type="evidence" value="ECO:0007669"/>
    <property type="project" value="UniProtKB-KW"/>
</dbReference>
<evidence type="ECO:0000256" key="3">
    <source>
        <dbReference type="ARBA" id="ARBA00023004"/>
    </source>
</evidence>
<evidence type="ECO:0000259" key="5">
    <source>
        <dbReference type="PROSITE" id="PS51379"/>
    </source>
</evidence>
<dbReference type="InterPro" id="IPR050954">
    <property type="entry name" value="ET_IronSulfur_Cluster-Binding"/>
</dbReference>
<accession>A0A7C2SN32</accession>
<evidence type="ECO:0000256" key="1">
    <source>
        <dbReference type="ARBA" id="ARBA00022485"/>
    </source>
</evidence>
<organism evidence="6">
    <name type="scientific">Archaeoglobus fulgidus</name>
    <dbReference type="NCBI Taxonomy" id="2234"/>
    <lineage>
        <taxon>Archaea</taxon>
        <taxon>Methanobacteriati</taxon>
        <taxon>Methanobacteriota</taxon>
        <taxon>Archaeoglobi</taxon>
        <taxon>Archaeoglobales</taxon>
        <taxon>Archaeoglobaceae</taxon>
        <taxon>Archaeoglobus</taxon>
    </lineage>
</organism>
<proteinExistence type="predicted"/>
<dbReference type="EMBL" id="DSCQ01000018">
    <property type="protein sequence ID" value="HET20712.1"/>
    <property type="molecule type" value="Genomic_DNA"/>
</dbReference>
<keyword evidence="1" id="KW-0004">4Fe-4S</keyword>
<sequence>MNRRNFLKLIAGFLPAVALVRGQNVGESHKSYVMVVDVNKCIGCGKCVVACKVENDVPMDFKLSRTWIEGYAVKEKIPIEESDVKKEVLSTSKNPFLDKSWIETTRGRKTFYVPKLCNHCANAPCVNVCPVYARFYTKDGVVLLDKETCIGCKYCIVACPYGATFTHPEQKVTDKCTFCYHRIKRGLKPACVLACPTGARVFGDVNDEDGEVSRLVKENRVAVLKPEWGTFPRVLYIGLDSYVVE</sequence>
<evidence type="ECO:0000256" key="4">
    <source>
        <dbReference type="ARBA" id="ARBA00023014"/>
    </source>
</evidence>
<dbReference type="SUPFAM" id="SSF54862">
    <property type="entry name" value="4Fe-4S ferredoxins"/>
    <property type="match status" value="1"/>
</dbReference>
<feature type="domain" description="4Fe-4S ferredoxin-type" evidence="5">
    <location>
        <begin position="108"/>
        <end position="139"/>
    </location>
</feature>
<gene>
    <name evidence="6" type="ORF">ENN70_01085</name>
</gene>
<dbReference type="PANTHER" id="PTHR43177">
    <property type="entry name" value="PROTEIN NRFC"/>
    <property type="match status" value="1"/>
</dbReference>
<dbReference type="AlphaFoldDB" id="A0A7C2SN32"/>
<evidence type="ECO:0000256" key="2">
    <source>
        <dbReference type="ARBA" id="ARBA00022723"/>
    </source>
</evidence>
<dbReference type="Pfam" id="PF13247">
    <property type="entry name" value="Fer4_11"/>
    <property type="match status" value="1"/>
</dbReference>
<reference evidence="6" key="1">
    <citation type="journal article" date="2020" name="mSystems">
        <title>Genome- and Community-Level Interaction Insights into Carbon Utilization and Element Cycling Functions of Hydrothermarchaeota in Hydrothermal Sediment.</title>
        <authorList>
            <person name="Zhou Z."/>
            <person name="Liu Y."/>
            <person name="Xu W."/>
            <person name="Pan J."/>
            <person name="Luo Z.H."/>
            <person name="Li M."/>
        </authorList>
    </citation>
    <scope>NUCLEOTIDE SEQUENCE [LARGE SCALE GENOMIC DNA]</scope>
    <source>
        <strain evidence="6">SpSt-12</strain>
    </source>
</reference>
<dbReference type="Gene3D" id="3.30.70.20">
    <property type="match status" value="2"/>
</dbReference>
<dbReference type="PROSITE" id="PS00198">
    <property type="entry name" value="4FE4S_FER_1"/>
    <property type="match status" value="1"/>
</dbReference>
<protein>
    <submittedName>
        <fullName evidence="6">4Fe-4S dicluster domain-containing protein</fullName>
    </submittedName>
</protein>
<feature type="domain" description="4Fe-4S ferredoxin-type" evidence="5">
    <location>
        <begin position="32"/>
        <end position="62"/>
    </location>
</feature>
<dbReference type="GO" id="GO:0016491">
    <property type="term" value="F:oxidoreductase activity"/>
    <property type="evidence" value="ECO:0007669"/>
    <property type="project" value="UniProtKB-ARBA"/>
</dbReference>
<keyword evidence="4" id="KW-0411">Iron-sulfur</keyword>
<name>A0A7C2SN32_ARCFL</name>
<keyword evidence="2" id="KW-0479">Metal-binding</keyword>
<dbReference type="Pfam" id="PF12797">
    <property type="entry name" value="Fer4_2"/>
    <property type="match status" value="1"/>
</dbReference>
<dbReference type="PROSITE" id="PS51379">
    <property type="entry name" value="4FE4S_FER_2"/>
    <property type="match status" value="3"/>
</dbReference>
<evidence type="ECO:0000313" key="6">
    <source>
        <dbReference type="EMBL" id="HET20712.1"/>
    </source>
</evidence>
<feature type="domain" description="4Fe-4S ferredoxin-type" evidence="5">
    <location>
        <begin position="140"/>
        <end position="169"/>
    </location>
</feature>
<dbReference type="InterPro" id="IPR017900">
    <property type="entry name" value="4Fe4S_Fe_S_CS"/>
</dbReference>
<keyword evidence="3" id="KW-0408">Iron</keyword>
<dbReference type="CDD" id="cd10551">
    <property type="entry name" value="PsrB"/>
    <property type="match status" value="1"/>
</dbReference>
<dbReference type="GO" id="GO:0046872">
    <property type="term" value="F:metal ion binding"/>
    <property type="evidence" value="ECO:0007669"/>
    <property type="project" value="UniProtKB-KW"/>
</dbReference>